<evidence type="ECO:0000256" key="2">
    <source>
        <dbReference type="ARBA" id="ARBA00023276"/>
    </source>
</evidence>
<accession>A0A7V2ZIB5</accession>
<dbReference type="InterPro" id="IPR028203">
    <property type="entry name" value="PSII_CF48-like_dom"/>
</dbReference>
<dbReference type="GO" id="GO:0015979">
    <property type="term" value="P:photosynthesis"/>
    <property type="evidence" value="ECO:0007669"/>
    <property type="project" value="UniProtKB-KW"/>
</dbReference>
<evidence type="ECO:0000256" key="1">
    <source>
        <dbReference type="ARBA" id="ARBA00022531"/>
    </source>
</evidence>
<feature type="domain" description="Photosynthesis system II assembly factor Ycf48/Hcf136-like" evidence="3">
    <location>
        <begin position="504"/>
        <end position="573"/>
    </location>
</feature>
<dbReference type="Pfam" id="PF14870">
    <property type="entry name" value="PSII_BNR"/>
    <property type="match status" value="3"/>
</dbReference>
<dbReference type="CDD" id="cd15482">
    <property type="entry name" value="Sialidase_non-viral"/>
    <property type="match status" value="1"/>
</dbReference>
<gene>
    <name evidence="5" type="ORF">ENS31_02975</name>
</gene>
<dbReference type="InterPro" id="IPR015943">
    <property type="entry name" value="WD40/YVTN_repeat-like_dom_sf"/>
</dbReference>
<evidence type="ECO:0000313" key="5">
    <source>
        <dbReference type="EMBL" id="HFI90477.1"/>
    </source>
</evidence>
<proteinExistence type="predicted"/>
<dbReference type="NCBIfam" id="TIGR04183">
    <property type="entry name" value="Por_Secre_tail"/>
    <property type="match status" value="1"/>
</dbReference>
<keyword evidence="1" id="KW-0602">Photosynthesis</keyword>
<feature type="domain" description="Secretion system C-terminal sorting" evidence="4">
    <location>
        <begin position="1211"/>
        <end position="1288"/>
    </location>
</feature>
<dbReference type="Gene3D" id="2.60.40.10">
    <property type="entry name" value="Immunoglobulins"/>
    <property type="match status" value="1"/>
</dbReference>
<dbReference type="Gene3D" id="2.130.10.10">
    <property type="entry name" value="YVTN repeat-like/Quinoprotein amine dehydrogenase"/>
    <property type="match status" value="3"/>
</dbReference>
<dbReference type="SUPFAM" id="SSF110296">
    <property type="entry name" value="Oligoxyloglucan reducing end-specific cellobiohydrolase"/>
    <property type="match status" value="2"/>
</dbReference>
<dbReference type="EMBL" id="DSUJ01000008">
    <property type="protein sequence ID" value="HFI90477.1"/>
    <property type="molecule type" value="Genomic_DNA"/>
</dbReference>
<dbReference type="PANTHER" id="PTHR47199">
    <property type="entry name" value="PHOTOSYSTEM II STABILITY/ASSEMBLY FACTOR HCF136, CHLOROPLASTIC"/>
    <property type="match status" value="1"/>
</dbReference>
<dbReference type="InterPro" id="IPR036278">
    <property type="entry name" value="Sialidase_sf"/>
</dbReference>
<dbReference type="GO" id="GO:0009523">
    <property type="term" value="C:photosystem II"/>
    <property type="evidence" value="ECO:0007669"/>
    <property type="project" value="UniProtKB-KW"/>
</dbReference>
<dbReference type="InterPro" id="IPR013783">
    <property type="entry name" value="Ig-like_fold"/>
</dbReference>
<evidence type="ECO:0000259" key="3">
    <source>
        <dbReference type="Pfam" id="PF14870"/>
    </source>
</evidence>
<dbReference type="SUPFAM" id="SSF50939">
    <property type="entry name" value="Sialidases"/>
    <property type="match status" value="1"/>
</dbReference>
<name>A0A7V2ZIB5_9BACT</name>
<evidence type="ECO:0000259" key="4">
    <source>
        <dbReference type="Pfam" id="PF18962"/>
    </source>
</evidence>
<dbReference type="InterPro" id="IPR026444">
    <property type="entry name" value="Secre_tail"/>
</dbReference>
<protein>
    <submittedName>
        <fullName evidence="5">T9SS type A sorting domain-containing protein</fullName>
    </submittedName>
</protein>
<organism evidence="5">
    <name type="scientific">Ignavibacterium album</name>
    <dbReference type="NCBI Taxonomy" id="591197"/>
    <lineage>
        <taxon>Bacteria</taxon>
        <taxon>Pseudomonadati</taxon>
        <taxon>Ignavibacteriota</taxon>
        <taxon>Ignavibacteria</taxon>
        <taxon>Ignavibacteriales</taxon>
        <taxon>Ignavibacteriaceae</taxon>
        <taxon>Ignavibacterium</taxon>
    </lineage>
</organism>
<sequence length="1291" mass="142863">MLKRIFLFSFLLNHVIILAQWNNINPVPDGKTIFSVFFADDLTGWIAGSDGLIKKTTDAGINWIKQTNGTQNTFHSIFFTNADTGWVCGENGLIFNSTDGGESWVQLFSGTNVKLNQIKFSDKFNGLIAGNNGTILKTTNGGISWVQTNSNSSYNLLSVDYGSDNIVYAAGRNDGSYSPVLLKSTDNGTTWSDISSAFTFVSGGINTVEFINADTGYVGGGEFYTSIGYIFKTTDGGNNWQQLSLPLPKMETPSENHKLLIEDDYYGIRSIFFKDANNGFAVGGNGGGWRRAIISTTDGGQFWSLKYHGMEEYGLLSVAMSSSGTGLATGFNGSIFRSENNGHSWKQQFSGGIYYGGEENINSVFFSDSLTGWAGGSRRSFGGNEDGFLLIKSTDGGNLWLTNKYFYDIPIILRDIYFTDINNGFVATSDGLQYTTDGGINWNVYNDIISVSSVYFINNQTGWLASDDRYHYKKKANEIYNLIAKSTDGGQTWIQKATPGGNSIFFIDENTGWVVGNNGSIRKTSDGGETWTTISAGITSNLNSVRFKNINLGAICGDNGTVLITTDGGQTWISRITNVNDNLNSILFRDENSLWCAGNNGIILESNNLGINWFVHNDLTDKKLMTVTKKTDNSIFIAGEKGSMFRYSLSTNPAQPHFSKVWGGNPYLPMNIYITSASVDGVSLIAGDEIGVFDGDICVGSVILNDSIPSGGFISLVLSMDDPTTTEIDGFTPNDTITFRFWNSQLLEEITFVEVNYLQSNGRFLQQGTAVVELNGRLVINQTIALSGGWNIVSLKTEPLNKNLLNVFEPLINSDVLIKVQDETGNAIEKLPPPIGWINNIGNWSVTEGYYTKIQPNSSATLITSGFKVNLPLNVPLTAGWNIISYPLDTEQNTVNLLQELINLNHLIKVQDEAGNAIEYLPLPIGWINNIGNFKPGEGYYIKVSQNTVLTYNIPSKKIITDRKKIIAEEKADSQEQLYTVWSGNPYLPMNFYITNLAHQTNGILSPGDEIGIFDNEFCVGVRQLTNQNFIQGYIQIITSADDPTTEFTDGFISGNPIIIKLWDSESNQIVDINSYTVISGSQLFEPLGTSVISLEGVIPVELVNFKANVINNIVKLTWETKTETNNRGFEVERSQKSKIKSQMEWLNIGFVEGKGTTSEPVTYSFSDNNLQPGKYVYRLKQIDVDGAFKYSNEIEVELNPPLKFSLEQNYPNPFNPTTKISWQSPVDSRQILKIYDILGNEVVTLVDEYREAGRYNVEFSVNNFQLSSGVYYYQLHIGDYVETKKMILLK</sequence>
<reference evidence="5" key="1">
    <citation type="journal article" date="2020" name="mSystems">
        <title>Genome- and Community-Level Interaction Insights into Carbon Utilization and Element Cycling Functions of Hydrothermarchaeota in Hydrothermal Sediment.</title>
        <authorList>
            <person name="Zhou Z."/>
            <person name="Liu Y."/>
            <person name="Xu W."/>
            <person name="Pan J."/>
            <person name="Luo Z.H."/>
            <person name="Li M."/>
        </authorList>
    </citation>
    <scope>NUCLEOTIDE SEQUENCE [LARGE SCALE GENOMIC DNA]</scope>
    <source>
        <strain evidence="5">SpSt-479</strain>
    </source>
</reference>
<feature type="domain" description="Photosynthesis system II assembly factor Ycf48/Hcf136-like" evidence="3">
    <location>
        <begin position="19"/>
        <end position="107"/>
    </location>
</feature>
<keyword evidence="2" id="KW-0604">Photosystem II</keyword>
<dbReference type="Pfam" id="PF18962">
    <property type="entry name" value="Por_Secre_tail"/>
    <property type="match status" value="1"/>
</dbReference>
<feature type="domain" description="Photosynthesis system II assembly factor Ycf48/Hcf136-like" evidence="3">
    <location>
        <begin position="112"/>
        <end position="241"/>
    </location>
</feature>
<comment type="caution">
    <text evidence="5">The sequence shown here is derived from an EMBL/GenBank/DDBJ whole genome shotgun (WGS) entry which is preliminary data.</text>
</comment>
<dbReference type="PANTHER" id="PTHR47199:SF2">
    <property type="entry name" value="PHOTOSYSTEM II STABILITY_ASSEMBLY FACTOR HCF136, CHLOROPLASTIC"/>
    <property type="match status" value="1"/>
</dbReference>